<keyword evidence="2" id="KW-0732">Signal</keyword>
<dbReference type="AlphaFoldDB" id="A0A078BAN4"/>
<evidence type="ECO:0000259" key="9">
    <source>
        <dbReference type="Pfam" id="PF04083"/>
    </source>
</evidence>
<evidence type="ECO:0000313" key="11">
    <source>
        <dbReference type="Proteomes" id="UP000039865"/>
    </source>
</evidence>
<gene>
    <name evidence="10" type="primary">Contig8577.g9149</name>
    <name evidence="10" type="ORF">STYLEM_20569</name>
</gene>
<dbReference type="InterPro" id="IPR006693">
    <property type="entry name" value="AB_hydrolase_lipase"/>
</dbReference>
<proteinExistence type="inferred from homology"/>
<evidence type="ECO:0000256" key="2">
    <source>
        <dbReference type="ARBA" id="ARBA00022729"/>
    </source>
</evidence>
<evidence type="ECO:0000256" key="1">
    <source>
        <dbReference type="ARBA" id="ARBA00010701"/>
    </source>
</evidence>
<reference evidence="10 11" key="1">
    <citation type="submission" date="2014-06" db="EMBL/GenBank/DDBJ databases">
        <authorList>
            <person name="Swart Estienne"/>
        </authorList>
    </citation>
    <scope>NUCLEOTIDE SEQUENCE [LARGE SCALE GENOMIC DNA]</scope>
    <source>
        <strain evidence="10 11">130c</strain>
    </source>
</reference>
<evidence type="ECO:0000256" key="6">
    <source>
        <dbReference type="ARBA" id="ARBA00023180"/>
    </source>
</evidence>
<feature type="active site" description="Charge relay system" evidence="8">
    <location>
        <position position="374"/>
    </location>
</feature>
<dbReference type="OMA" id="GHMPTKA"/>
<dbReference type="GO" id="GO:0016788">
    <property type="term" value="F:hydrolase activity, acting on ester bonds"/>
    <property type="evidence" value="ECO:0007669"/>
    <property type="project" value="InterPro"/>
</dbReference>
<evidence type="ECO:0000256" key="5">
    <source>
        <dbReference type="ARBA" id="ARBA00023098"/>
    </source>
</evidence>
<evidence type="ECO:0000256" key="8">
    <source>
        <dbReference type="PIRSR" id="PIRSR000862-1"/>
    </source>
</evidence>
<dbReference type="SUPFAM" id="SSF53474">
    <property type="entry name" value="alpha/beta-Hydrolases"/>
    <property type="match status" value="1"/>
</dbReference>
<dbReference type="Proteomes" id="UP000039865">
    <property type="component" value="Unassembled WGS sequence"/>
</dbReference>
<keyword evidence="5" id="KW-0443">Lipid metabolism</keyword>
<keyword evidence="4 7" id="KW-0442">Lipid degradation</keyword>
<evidence type="ECO:0000313" key="10">
    <source>
        <dbReference type="EMBL" id="CDW91414.1"/>
    </source>
</evidence>
<dbReference type="Pfam" id="PF04083">
    <property type="entry name" value="Abhydro_lipase"/>
    <property type="match status" value="1"/>
</dbReference>
<keyword evidence="6" id="KW-0325">Glycoprotein</keyword>
<dbReference type="InterPro" id="IPR029058">
    <property type="entry name" value="AB_hydrolase_fold"/>
</dbReference>
<dbReference type="OrthoDB" id="8040642at2759"/>
<dbReference type="EMBL" id="CCKQ01019398">
    <property type="protein sequence ID" value="CDW91414.1"/>
    <property type="molecule type" value="Genomic_DNA"/>
</dbReference>
<feature type="active site" description="Charge relay system" evidence="8">
    <location>
        <position position="403"/>
    </location>
</feature>
<accession>A0A078BAN4</accession>
<name>A0A078BAN4_STYLE</name>
<keyword evidence="11" id="KW-1185">Reference proteome</keyword>
<dbReference type="InterPro" id="IPR025483">
    <property type="entry name" value="Lipase_euk"/>
</dbReference>
<keyword evidence="3 7" id="KW-0378">Hydrolase</keyword>
<comment type="similarity">
    <text evidence="1 7">Belongs to the AB hydrolase superfamily. Lipase family.</text>
</comment>
<sequence length="428" mass="50399">MGLAEQLQFFLGSFAQFVLYWSMNQEYRTDVLISTYKFSEALFQDFANILNIPDKPEQYGWPIDQQIIEKGYMYEQHKITTEDGFILTAFRIPGRFIEKQNKKKKQPVYMQHGLIDDAGTWFFNNNVNIDLSFQLADLGYDVWLTNSRGTVYSNQHRKFTTSDSNFWEFTLHEMGQYDVPANLNYIMEKTGFDQVIYIGHSQGTTQWFIANSLYWDIHKHFKVFIGVAPVMFIGETKSVAAKTLDLLKIPDFLYEFLDHVLYLPNLSGLGQPLLRTFPRSSWMMVQSIVGYDDKYHIDLATLPMMAINDVGGTSTKNMLHWIQMLRSKRFCQFDYGKNENMKKYGEPTPPNYDVYNFKEDLKDIKMLLFYGQRDTLLDLEDYEKLKNVLPDHAKTIYIEDYNHVDYMWAEDSNEFVNKHIVEFLKSIE</sequence>
<feature type="domain" description="Partial AB-hydrolase lipase" evidence="9">
    <location>
        <begin position="65"/>
        <end position="124"/>
    </location>
</feature>
<evidence type="ECO:0000256" key="7">
    <source>
        <dbReference type="PIRNR" id="PIRNR000862"/>
    </source>
</evidence>
<evidence type="ECO:0000256" key="3">
    <source>
        <dbReference type="ARBA" id="ARBA00022801"/>
    </source>
</evidence>
<organism evidence="10 11">
    <name type="scientific">Stylonychia lemnae</name>
    <name type="common">Ciliate</name>
    <dbReference type="NCBI Taxonomy" id="5949"/>
    <lineage>
        <taxon>Eukaryota</taxon>
        <taxon>Sar</taxon>
        <taxon>Alveolata</taxon>
        <taxon>Ciliophora</taxon>
        <taxon>Intramacronucleata</taxon>
        <taxon>Spirotrichea</taxon>
        <taxon>Stichotrichia</taxon>
        <taxon>Sporadotrichida</taxon>
        <taxon>Oxytrichidae</taxon>
        <taxon>Stylonychinae</taxon>
        <taxon>Stylonychia</taxon>
    </lineage>
</organism>
<feature type="active site" description="Nucleophile" evidence="8">
    <location>
        <position position="201"/>
    </location>
</feature>
<evidence type="ECO:0000256" key="4">
    <source>
        <dbReference type="ARBA" id="ARBA00022963"/>
    </source>
</evidence>
<dbReference type="FunFam" id="3.40.50.1820:FF:000057">
    <property type="entry name" value="Lipase"/>
    <property type="match status" value="1"/>
</dbReference>
<dbReference type="InParanoid" id="A0A078BAN4"/>
<dbReference type="PIRSF" id="PIRSF000862">
    <property type="entry name" value="Steryl_ester_lip"/>
    <property type="match status" value="1"/>
</dbReference>
<protein>
    <recommendedName>
        <fullName evidence="7">Lipase</fullName>
    </recommendedName>
</protein>
<dbReference type="PANTHER" id="PTHR11005">
    <property type="entry name" value="LYSOSOMAL ACID LIPASE-RELATED"/>
    <property type="match status" value="1"/>
</dbReference>
<dbReference type="Gene3D" id="3.40.50.1820">
    <property type="entry name" value="alpha/beta hydrolase"/>
    <property type="match status" value="1"/>
</dbReference>
<dbReference type="GO" id="GO:0016042">
    <property type="term" value="P:lipid catabolic process"/>
    <property type="evidence" value="ECO:0007669"/>
    <property type="project" value="UniProtKB-KW"/>
</dbReference>